<dbReference type="Gene3D" id="3.40.50.720">
    <property type="entry name" value="NAD(P)-binding Rossmann-like Domain"/>
    <property type="match status" value="1"/>
</dbReference>
<dbReference type="Pfam" id="PF08338">
    <property type="entry name" value="DUF1731"/>
    <property type="match status" value="1"/>
</dbReference>
<dbReference type="InterPro" id="IPR036291">
    <property type="entry name" value="NAD(P)-bd_dom_sf"/>
</dbReference>
<dbReference type="PANTHER" id="PTHR11092:SF0">
    <property type="entry name" value="EPIMERASE FAMILY PROTEIN SDR39U1"/>
    <property type="match status" value="1"/>
</dbReference>
<evidence type="ECO:0000313" key="5">
    <source>
        <dbReference type="Proteomes" id="UP000632774"/>
    </source>
</evidence>
<sequence length="304" mass="33348">MKHQNKGILITGGTGVLGRQLTRLLLDKGYTVNHLSRRPGNDPKVKTFLWDVDKGKIDKQCVDGIAIIIHLAGAGIAEKRWTDERKKEIIESRTKSIGLIYDLLKGKEHTVKKVISASGIGYYSDRGDELMTEDCPPAHDFMGECCIAWENAVNEGKALGLDVLIFRTGVVLVKGEGALAKIDIPVKLGIGSALGNGKQWLSWIHHQDVADMYMFGMEHETLTGVYNMAAPAPVTNARLTSAIARQLKRPLWAPNVPAFVLKLLLGEMATIILGSTRVDAQKIISAGFEFKYPEIEGALKEIYG</sequence>
<feature type="domain" description="NAD-dependent epimerase/dehydratase" evidence="2">
    <location>
        <begin position="8"/>
        <end position="228"/>
    </location>
</feature>
<organism evidence="4 5">
    <name type="scientific">Mucilaginibacter boryungensis</name>
    <dbReference type="NCBI Taxonomy" id="768480"/>
    <lineage>
        <taxon>Bacteria</taxon>
        <taxon>Pseudomonadati</taxon>
        <taxon>Bacteroidota</taxon>
        <taxon>Sphingobacteriia</taxon>
        <taxon>Sphingobacteriales</taxon>
        <taxon>Sphingobacteriaceae</taxon>
        <taxon>Mucilaginibacter</taxon>
    </lineage>
</organism>
<evidence type="ECO:0000259" key="2">
    <source>
        <dbReference type="Pfam" id="PF01370"/>
    </source>
</evidence>
<dbReference type="PANTHER" id="PTHR11092">
    <property type="entry name" value="SUGAR NUCLEOTIDE EPIMERASE RELATED"/>
    <property type="match status" value="1"/>
</dbReference>
<comment type="similarity">
    <text evidence="1">Belongs to the NAD(P)-dependent epimerase/dehydratase family. SDR39U1 subfamily.</text>
</comment>
<dbReference type="Proteomes" id="UP000632774">
    <property type="component" value="Unassembled WGS sequence"/>
</dbReference>
<protein>
    <submittedName>
        <fullName evidence="4">TIGR01777 family protein</fullName>
    </submittedName>
</protein>
<dbReference type="InterPro" id="IPR001509">
    <property type="entry name" value="Epimerase_deHydtase"/>
</dbReference>
<dbReference type="Pfam" id="PF01370">
    <property type="entry name" value="Epimerase"/>
    <property type="match status" value="1"/>
</dbReference>
<feature type="domain" description="DUF1731" evidence="3">
    <location>
        <begin position="256"/>
        <end position="302"/>
    </location>
</feature>
<dbReference type="SUPFAM" id="SSF51735">
    <property type="entry name" value="NAD(P)-binding Rossmann-fold domains"/>
    <property type="match status" value="1"/>
</dbReference>
<accession>A0ABR9XE13</accession>
<evidence type="ECO:0000256" key="1">
    <source>
        <dbReference type="ARBA" id="ARBA00009353"/>
    </source>
</evidence>
<dbReference type="RefSeq" id="WP_194105024.1">
    <property type="nucleotide sequence ID" value="NZ_JADFFM010000001.1"/>
</dbReference>
<reference evidence="4 5" key="1">
    <citation type="submission" date="2020-10" db="EMBL/GenBank/DDBJ databases">
        <title>Mucilaginibacter mali sp. nov., isolated from rhizosphere soil of apple orchard.</title>
        <authorList>
            <person name="Lee J.-S."/>
            <person name="Kim H.S."/>
            <person name="Kim J.-S."/>
        </authorList>
    </citation>
    <scope>NUCLEOTIDE SEQUENCE [LARGE SCALE GENOMIC DNA]</scope>
    <source>
        <strain evidence="4 5">KCTC 23157</strain>
    </source>
</reference>
<evidence type="ECO:0000313" key="4">
    <source>
        <dbReference type="EMBL" id="MBE9665628.1"/>
    </source>
</evidence>
<gene>
    <name evidence="4" type="ORF">IRJ18_04590</name>
</gene>
<name>A0ABR9XE13_9SPHI</name>
<keyword evidence="5" id="KW-1185">Reference proteome</keyword>
<comment type="caution">
    <text evidence="4">The sequence shown here is derived from an EMBL/GenBank/DDBJ whole genome shotgun (WGS) entry which is preliminary data.</text>
</comment>
<proteinExistence type="inferred from homology"/>
<dbReference type="InterPro" id="IPR013549">
    <property type="entry name" value="DUF1731"/>
</dbReference>
<dbReference type="EMBL" id="JADFFM010000001">
    <property type="protein sequence ID" value="MBE9665628.1"/>
    <property type="molecule type" value="Genomic_DNA"/>
</dbReference>
<dbReference type="InterPro" id="IPR010099">
    <property type="entry name" value="SDR39U1"/>
</dbReference>
<evidence type="ECO:0000259" key="3">
    <source>
        <dbReference type="Pfam" id="PF08338"/>
    </source>
</evidence>
<dbReference type="NCBIfam" id="TIGR01777">
    <property type="entry name" value="yfcH"/>
    <property type="match status" value="1"/>
</dbReference>